<proteinExistence type="predicted"/>
<name>A0A8J3QHU0_9ACTN</name>
<dbReference type="AlphaFoldDB" id="A0A8J3QHU0"/>
<gene>
    <name evidence="1" type="ORF">Rhe02_89730</name>
</gene>
<dbReference type="Pfam" id="PF06224">
    <property type="entry name" value="AlkZ-like"/>
    <property type="match status" value="1"/>
</dbReference>
<dbReference type="EMBL" id="BONY01000111">
    <property type="protein sequence ID" value="GIH10906.1"/>
    <property type="molecule type" value="Genomic_DNA"/>
</dbReference>
<keyword evidence="2" id="KW-1185">Reference proteome</keyword>
<accession>A0A8J3QHU0</accession>
<dbReference type="PANTHER" id="PTHR38479">
    <property type="entry name" value="LMO0824 PROTEIN"/>
    <property type="match status" value="1"/>
</dbReference>
<dbReference type="InterPro" id="IPR009351">
    <property type="entry name" value="AlkZ-like"/>
</dbReference>
<comment type="caution">
    <text evidence="1">The sequence shown here is derived from an EMBL/GenBank/DDBJ whole genome shotgun (WGS) entry which is preliminary data.</text>
</comment>
<evidence type="ECO:0000313" key="1">
    <source>
        <dbReference type="EMBL" id="GIH10906.1"/>
    </source>
</evidence>
<evidence type="ECO:0008006" key="3">
    <source>
        <dbReference type="Google" id="ProtNLM"/>
    </source>
</evidence>
<sequence>MAHLVGLQAQDEWVAAYAVRPRAAKTVTAQQVTQSRELICTWVMRGTLHLVAAQDARWLVELLGPRFLSKQRGRRHQLGLTDELIKEALPVIRELGPATRAEIVAAARNQGLDVAAGQAEAYLVATAAMHGLIHRRGKVYEPLPDGGDRPEDPLAELAKRYLAGHAPAEPEDFAAWSGLSLTEARQGFSKLDRPSTVDSPVPGIKLLGHFDPLLLGYRDRGFILNPKHAKQIQRGGGFLQPIVVVDGEVRGTWRREIKGDRLSIAVESFGGPIPDWDKEADDLKRFLGLR</sequence>
<protein>
    <recommendedName>
        <fullName evidence="3">Winged helix DNA-binding domain-containing protein</fullName>
    </recommendedName>
</protein>
<dbReference type="Proteomes" id="UP000612899">
    <property type="component" value="Unassembled WGS sequence"/>
</dbReference>
<reference evidence="1" key="1">
    <citation type="submission" date="2021-01" db="EMBL/GenBank/DDBJ databases">
        <title>Whole genome shotgun sequence of Rhizocola hellebori NBRC 109834.</title>
        <authorList>
            <person name="Komaki H."/>
            <person name="Tamura T."/>
        </authorList>
    </citation>
    <scope>NUCLEOTIDE SEQUENCE</scope>
    <source>
        <strain evidence="1">NBRC 109834</strain>
    </source>
</reference>
<evidence type="ECO:0000313" key="2">
    <source>
        <dbReference type="Proteomes" id="UP000612899"/>
    </source>
</evidence>
<dbReference type="PANTHER" id="PTHR38479:SF2">
    <property type="entry name" value="WINGED HELIX DNA-BINDING DOMAIN-CONTAINING PROTEIN"/>
    <property type="match status" value="1"/>
</dbReference>
<organism evidence="1 2">
    <name type="scientific">Rhizocola hellebori</name>
    <dbReference type="NCBI Taxonomy" id="1392758"/>
    <lineage>
        <taxon>Bacteria</taxon>
        <taxon>Bacillati</taxon>
        <taxon>Actinomycetota</taxon>
        <taxon>Actinomycetes</taxon>
        <taxon>Micromonosporales</taxon>
        <taxon>Micromonosporaceae</taxon>
        <taxon>Rhizocola</taxon>
    </lineage>
</organism>